<dbReference type="AlphaFoldDB" id="A0A1T4XV48"/>
<dbReference type="OrthoDB" id="9796381at2"/>
<dbReference type="PANTHER" id="PTHR43877">
    <property type="entry name" value="AMINOALKYLPHOSPHONATE N-ACETYLTRANSFERASE-RELATED-RELATED"/>
    <property type="match status" value="1"/>
</dbReference>
<dbReference type="Proteomes" id="UP000190774">
    <property type="component" value="Unassembled WGS sequence"/>
</dbReference>
<evidence type="ECO:0000313" key="4">
    <source>
        <dbReference type="EMBL" id="SKA93273.1"/>
    </source>
</evidence>
<dbReference type="PANTHER" id="PTHR43877:SF1">
    <property type="entry name" value="ACETYLTRANSFERASE"/>
    <property type="match status" value="1"/>
</dbReference>
<evidence type="ECO:0000256" key="2">
    <source>
        <dbReference type="ARBA" id="ARBA00023315"/>
    </source>
</evidence>
<dbReference type="NCBIfam" id="NF002959">
    <property type="entry name" value="PRK03624.1"/>
    <property type="match status" value="1"/>
</dbReference>
<keyword evidence="1 4" id="KW-0808">Transferase</keyword>
<dbReference type="InterPro" id="IPR050832">
    <property type="entry name" value="Bact_Acetyltransf"/>
</dbReference>
<gene>
    <name evidence="4" type="ORF">SAMN02745166_02065</name>
</gene>
<dbReference type="Gene3D" id="3.40.630.30">
    <property type="match status" value="1"/>
</dbReference>
<dbReference type="CDD" id="cd04301">
    <property type="entry name" value="NAT_SF"/>
    <property type="match status" value="1"/>
</dbReference>
<keyword evidence="5" id="KW-1185">Reference proteome</keyword>
<evidence type="ECO:0000313" key="5">
    <source>
        <dbReference type="Proteomes" id="UP000190774"/>
    </source>
</evidence>
<evidence type="ECO:0000259" key="3">
    <source>
        <dbReference type="PROSITE" id="PS51186"/>
    </source>
</evidence>
<keyword evidence="2" id="KW-0012">Acyltransferase</keyword>
<organism evidence="4 5">
    <name type="scientific">Prosthecobacter debontii</name>
    <dbReference type="NCBI Taxonomy" id="48467"/>
    <lineage>
        <taxon>Bacteria</taxon>
        <taxon>Pseudomonadati</taxon>
        <taxon>Verrucomicrobiota</taxon>
        <taxon>Verrucomicrobiia</taxon>
        <taxon>Verrucomicrobiales</taxon>
        <taxon>Verrucomicrobiaceae</taxon>
        <taxon>Prosthecobacter</taxon>
    </lineage>
</organism>
<dbReference type="SUPFAM" id="SSF55729">
    <property type="entry name" value="Acyl-CoA N-acyltransferases (Nat)"/>
    <property type="match status" value="1"/>
</dbReference>
<dbReference type="GO" id="GO:0016747">
    <property type="term" value="F:acyltransferase activity, transferring groups other than amino-acyl groups"/>
    <property type="evidence" value="ECO:0007669"/>
    <property type="project" value="InterPro"/>
</dbReference>
<dbReference type="STRING" id="48467.SAMN02745166_02065"/>
<protein>
    <submittedName>
        <fullName evidence="4">Acetyltransferase (GNAT) family protein</fullName>
    </submittedName>
</protein>
<reference evidence="5" key="1">
    <citation type="submission" date="2017-02" db="EMBL/GenBank/DDBJ databases">
        <authorList>
            <person name="Varghese N."/>
            <person name="Submissions S."/>
        </authorList>
    </citation>
    <scope>NUCLEOTIDE SEQUENCE [LARGE SCALE GENOMIC DNA]</scope>
    <source>
        <strain evidence="5">ATCC 700200</strain>
    </source>
</reference>
<feature type="domain" description="N-acetyltransferase" evidence="3">
    <location>
        <begin position="4"/>
        <end position="152"/>
    </location>
</feature>
<dbReference type="InterPro" id="IPR016181">
    <property type="entry name" value="Acyl_CoA_acyltransferase"/>
</dbReference>
<name>A0A1T4XV48_9BACT</name>
<dbReference type="EMBL" id="FUYE01000005">
    <property type="protein sequence ID" value="SKA93273.1"/>
    <property type="molecule type" value="Genomic_DNA"/>
</dbReference>
<evidence type="ECO:0000256" key="1">
    <source>
        <dbReference type="ARBA" id="ARBA00022679"/>
    </source>
</evidence>
<dbReference type="InterPro" id="IPR000182">
    <property type="entry name" value="GNAT_dom"/>
</dbReference>
<dbReference type="RefSeq" id="WP_078813271.1">
    <property type="nucleotide sequence ID" value="NZ_FUYE01000005.1"/>
</dbReference>
<sequence length="274" mass="30264">MSATTIHRFDPTLHREGIIRLWQSVLGYQSAHNEPNLVIDQKLALNDGLFFAATCEGQVIGSIMAGYDGHRGWLYSLAVAPEHRHRRLGTELVLAAEKALIQRGCLKINLQIQEGNESVQAFYASLGYDVEVRVSMGKRIPPAASRHRALADIGGLIEVTPADEIWIKTSDQSTTYLNDLTPFILQVTQWLQDGQLFYGLCGPVVSGPERYQGLLCSLIVRIDGCDWRQESRSAANFKVGPKPAHRNHSFALGHPGGTLIDGYPVIGRYGSTRD</sequence>
<proteinExistence type="predicted"/>
<accession>A0A1T4XV48</accession>
<dbReference type="PROSITE" id="PS51186">
    <property type="entry name" value="GNAT"/>
    <property type="match status" value="1"/>
</dbReference>
<dbReference type="Pfam" id="PF00583">
    <property type="entry name" value="Acetyltransf_1"/>
    <property type="match status" value="1"/>
</dbReference>